<dbReference type="Proteomes" id="UP000813384">
    <property type="component" value="Unassembled WGS sequence"/>
</dbReference>
<keyword evidence="2" id="KW-0472">Membrane</keyword>
<evidence type="ECO:0000313" key="4">
    <source>
        <dbReference type="Proteomes" id="UP000813384"/>
    </source>
</evidence>
<gene>
    <name evidence="3" type="ORF">K8V42_07780</name>
</gene>
<dbReference type="AlphaFoldDB" id="A0A9E3ZU92"/>
<comment type="caution">
    <text evidence="3">The sequence shown here is derived from an EMBL/GenBank/DDBJ whole genome shotgun (WGS) entry which is preliminary data.</text>
</comment>
<evidence type="ECO:0000313" key="3">
    <source>
        <dbReference type="EMBL" id="MCC9274178.1"/>
    </source>
</evidence>
<keyword evidence="2" id="KW-1133">Transmembrane helix</keyword>
<keyword evidence="1" id="KW-0175">Coiled coil</keyword>
<protein>
    <submittedName>
        <fullName evidence="3">Uncharacterized protein</fullName>
    </submittedName>
</protein>
<proteinExistence type="predicted"/>
<reference evidence="3" key="2">
    <citation type="submission" date="2021-11" db="EMBL/GenBank/DDBJ databases">
        <authorList>
            <person name="Gilroy R."/>
        </authorList>
    </citation>
    <scope>NUCLEOTIDE SEQUENCE</scope>
    <source>
        <strain evidence="3">150</strain>
    </source>
</reference>
<organism evidence="3 4">
    <name type="scientific">Enterococcus aquimarinus</name>
    <dbReference type="NCBI Taxonomy" id="328396"/>
    <lineage>
        <taxon>Bacteria</taxon>
        <taxon>Bacillati</taxon>
        <taxon>Bacillota</taxon>
        <taxon>Bacilli</taxon>
        <taxon>Lactobacillales</taxon>
        <taxon>Enterococcaceae</taxon>
        <taxon>Enterococcus</taxon>
    </lineage>
</organism>
<evidence type="ECO:0000256" key="2">
    <source>
        <dbReference type="SAM" id="Phobius"/>
    </source>
</evidence>
<name>A0A9E3ZU92_9ENTE</name>
<evidence type="ECO:0000256" key="1">
    <source>
        <dbReference type="SAM" id="Coils"/>
    </source>
</evidence>
<feature type="transmembrane region" description="Helical" evidence="2">
    <location>
        <begin position="310"/>
        <end position="327"/>
    </location>
</feature>
<feature type="coiled-coil region" evidence="1">
    <location>
        <begin position="143"/>
        <end position="243"/>
    </location>
</feature>
<accession>A0A9E3ZU92</accession>
<sequence length="328" mass="39090">MDKKRSVFNKKKWLRNHLEEILRLKKQGSTHQAVIQHLTEQQNMPFDLSESLLSRYLKEFSEDESTYKKVNDNLQNRLERKNDRLAEKNHEIQNLKRRLERVLERNLHFDVENECLKDRNRILEDKFLDGEARFKNLERYKGLHNVRQKFRELEEKNDDFFQTILSLERRCESLAKPHEEANEKIEILQAENEKLKHDFDLIQAELEESKQRVSSLPQDQSAIQRLKEKIVQLTTENKTLSSKLSETETALQQKRTAELVEEDPQMLNPIVAMKLHIKRLQSDLKRNEGLLRETANELSNSEISAKKDRFLAYGFMFMSLILLVFLFI</sequence>
<reference evidence="3" key="1">
    <citation type="journal article" date="2021" name="PeerJ">
        <title>Extensive microbial diversity within the chicken gut microbiome revealed by metagenomics and culture.</title>
        <authorList>
            <person name="Gilroy R."/>
            <person name="Ravi A."/>
            <person name="Getino M."/>
            <person name="Pursley I."/>
            <person name="Horton D.L."/>
            <person name="Alikhan N.F."/>
            <person name="Baker D."/>
            <person name="Gharbi K."/>
            <person name="Hall N."/>
            <person name="Watson M."/>
            <person name="Adriaenssens E.M."/>
            <person name="Foster-Nyarko E."/>
            <person name="Jarju S."/>
            <person name="Secka A."/>
            <person name="Antonio M."/>
            <person name="Oren A."/>
            <person name="Chaudhuri R.R."/>
            <person name="La Ragione R."/>
            <person name="Hildebrand F."/>
            <person name="Pallen M.J."/>
        </authorList>
    </citation>
    <scope>NUCLEOTIDE SEQUENCE</scope>
    <source>
        <strain evidence="3">150</strain>
    </source>
</reference>
<dbReference type="EMBL" id="JAJJVO010000118">
    <property type="protein sequence ID" value="MCC9274178.1"/>
    <property type="molecule type" value="Genomic_DNA"/>
</dbReference>
<keyword evidence="2" id="KW-0812">Transmembrane</keyword>
<feature type="coiled-coil region" evidence="1">
    <location>
        <begin position="64"/>
        <end position="105"/>
    </location>
</feature>